<dbReference type="Gene3D" id="3.40.50.1820">
    <property type="entry name" value="alpha/beta hydrolase"/>
    <property type="match status" value="1"/>
</dbReference>
<evidence type="ECO:0000256" key="1">
    <source>
        <dbReference type="ARBA" id="ARBA00022801"/>
    </source>
</evidence>
<dbReference type="GO" id="GO:0004252">
    <property type="term" value="F:serine-type endopeptidase activity"/>
    <property type="evidence" value="ECO:0007669"/>
    <property type="project" value="TreeGrafter"/>
</dbReference>
<keyword evidence="2" id="KW-0720">Serine protease</keyword>
<feature type="region of interest" description="Disordered" evidence="3">
    <location>
        <begin position="1"/>
        <end position="75"/>
    </location>
</feature>
<keyword evidence="1" id="KW-0378">Hydrolase</keyword>
<protein>
    <submittedName>
        <fullName evidence="5">Peptidase</fullName>
    </submittedName>
</protein>
<keyword evidence="2" id="KW-0645">Protease</keyword>
<dbReference type="InterPro" id="IPR029058">
    <property type="entry name" value="AB_hydrolase_fold"/>
</dbReference>
<dbReference type="GO" id="GO:0006508">
    <property type="term" value="P:proteolysis"/>
    <property type="evidence" value="ECO:0007669"/>
    <property type="project" value="InterPro"/>
</dbReference>
<dbReference type="Gene3D" id="2.120.10.30">
    <property type="entry name" value="TolB, C-terminal domain"/>
    <property type="match status" value="3"/>
</dbReference>
<evidence type="ECO:0000256" key="2">
    <source>
        <dbReference type="ARBA" id="ARBA00022825"/>
    </source>
</evidence>
<sequence length="743" mass="82106">MMIEEQDENKTQPRPVPASTAAPSEIPSQAEPEQDESGAEATALRDADTAAGRVLSQLEEGTAGRVGASAADIPSSTAASAPAGLAYVSVEELLELQIASDPQLSPDGSLIAFTLQWNDRGSQSSRSAIWVVPSRKEAAGGARQVTAGDQQDFAPRWSPRGDFLAFLSTRHGGQPQLFLLPLEGGEARQLTDLPHGVSEYSWRPDGQALLVHSPWKPSDDQSGEPADEETALIYTRLDEHWDGIGHWHGRHIQLWLVTLDGEVLRLTAEPVHLVQSCWSPDGSAVAFCANRRQQPDLSTSMALWVLTLATGHLRRLTPEEGLAQMPAWSPDGRYLAYYYAPDQSETCNITPWVVAADGHEAPRPVFPAQADCTCQVTIIDELRPTNEWLSRPQWYPDSRHLLVTIHERGQAHLYRVDCETQQMTPLTSSSGRYLSPHLARDGSLIAVVRADWFTPGDIWSLRGDGSQLQRLTGVNERFLRSHQLIRPRRLTWQAPDGLTIEGWLYLPPLAADQQAPLILAVHGGPSCAWGDAYVHEFQVLAGQGFAVLAANPRGSDGYGEAFRRRILNDWGGEDLRDLLAGLDYVIKTAPVDGNRLGITGLSYGGYMTVWAITQTTRFKAAVSRNPVTYLPVCRLLSDQALWFDLAMSGAGEERLHERSPLAFVDRITTPLLLLHAGDDLRCPFSESLQMFTALRKRRQIVELVRYPGASHTMDWPTVGTPAQRTDRLQRTVAWFQRFLLQEG</sequence>
<accession>A0A455T941</accession>
<evidence type="ECO:0000259" key="4">
    <source>
        <dbReference type="Pfam" id="PF00326"/>
    </source>
</evidence>
<feature type="domain" description="Peptidase S9 prolyl oligopeptidase catalytic" evidence="4">
    <location>
        <begin position="535"/>
        <end position="739"/>
    </location>
</feature>
<dbReference type="InterPro" id="IPR011042">
    <property type="entry name" value="6-blade_b-propeller_TolB-like"/>
</dbReference>
<dbReference type="PANTHER" id="PTHR42776:SF27">
    <property type="entry name" value="DIPEPTIDYL PEPTIDASE FAMILY MEMBER 6"/>
    <property type="match status" value="1"/>
</dbReference>
<name>A0A455T941_9CHLR</name>
<dbReference type="InterPro" id="IPR001375">
    <property type="entry name" value="Peptidase_S9_cat"/>
</dbReference>
<reference evidence="5" key="1">
    <citation type="submission" date="2018-12" db="EMBL/GenBank/DDBJ databases">
        <title>Novel natural products biosynthetic potential of the class Ktedonobacteria.</title>
        <authorList>
            <person name="Zheng Y."/>
            <person name="Saitou A."/>
            <person name="Wang C.M."/>
            <person name="Toyoda A."/>
            <person name="Minakuchi Y."/>
            <person name="Sekiguchi Y."/>
            <person name="Ueda K."/>
            <person name="Takano H."/>
            <person name="Sakai Y."/>
            <person name="Yokota A."/>
            <person name="Yabe S."/>
        </authorList>
    </citation>
    <scope>NUCLEOTIDE SEQUENCE</scope>
    <source>
        <strain evidence="5">A3-2</strain>
    </source>
</reference>
<dbReference type="EMBL" id="AP019377">
    <property type="protein sequence ID" value="BBH95961.1"/>
    <property type="molecule type" value="Genomic_DNA"/>
</dbReference>
<gene>
    <name evidence="5" type="ORF">KTA_41600</name>
</gene>
<dbReference type="SUPFAM" id="SSF82171">
    <property type="entry name" value="DPP6 N-terminal domain-like"/>
    <property type="match status" value="1"/>
</dbReference>
<evidence type="ECO:0000256" key="3">
    <source>
        <dbReference type="SAM" id="MobiDB-lite"/>
    </source>
</evidence>
<proteinExistence type="predicted"/>
<dbReference type="SUPFAM" id="SSF53474">
    <property type="entry name" value="alpha/beta-Hydrolases"/>
    <property type="match status" value="1"/>
</dbReference>
<dbReference type="Pfam" id="PF07676">
    <property type="entry name" value="PD40"/>
    <property type="match status" value="3"/>
</dbReference>
<dbReference type="Pfam" id="PF00326">
    <property type="entry name" value="Peptidase_S9"/>
    <property type="match status" value="1"/>
</dbReference>
<dbReference type="InterPro" id="IPR011659">
    <property type="entry name" value="WD40"/>
</dbReference>
<evidence type="ECO:0000313" key="5">
    <source>
        <dbReference type="EMBL" id="BBH95961.1"/>
    </source>
</evidence>
<dbReference type="PANTHER" id="PTHR42776">
    <property type="entry name" value="SERINE PEPTIDASE S9 FAMILY MEMBER"/>
    <property type="match status" value="1"/>
</dbReference>
<dbReference type="AlphaFoldDB" id="A0A455T941"/>
<organism evidence="5">
    <name type="scientific">Thermogemmatispora argillosa</name>
    <dbReference type="NCBI Taxonomy" id="2045280"/>
    <lineage>
        <taxon>Bacteria</taxon>
        <taxon>Bacillati</taxon>
        <taxon>Chloroflexota</taxon>
        <taxon>Ktedonobacteria</taxon>
        <taxon>Thermogemmatisporales</taxon>
        <taxon>Thermogemmatisporaceae</taxon>
        <taxon>Thermogemmatispora</taxon>
    </lineage>
</organism>